<comment type="caution">
    <text evidence="9">The sequence shown here is derived from an EMBL/GenBank/DDBJ whole genome shotgun (WGS) entry which is preliminary data.</text>
</comment>
<dbReference type="GO" id="GO:0005886">
    <property type="term" value="C:plasma membrane"/>
    <property type="evidence" value="ECO:0007669"/>
    <property type="project" value="UniProtKB-SubCell"/>
</dbReference>
<dbReference type="RefSeq" id="WP_027846646.1">
    <property type="nucleotide sequence ID" value="NZ_LMTZ01000041.1"/>
</dbReference>
<dbReference type="PANTHER" id="PTHR30250:SF10">
    <property type="entry name" value="LIPOPOLYSACCHARIDE BIOSYNTHESIS PROTEIN WZXC"/>
    <property type="match status" value="1"/>
</dbReference>
<feature type="transmembrane region" description="Helical" evidence="7">
    <location>
        <begin position="295"/>
        <end position="314"/>
    </location>
</feature>
<reference evidence="9 10" key="1">
    <citation type="journal article" date="2015" name="Genome Announc.">
        <title>Draft Genome of the Euendolithic (true boring) Cyanobacterium Mastigocoleus testarum strain BC008.</title>
        <authorList>
            <person name="Guida B.S."/>
            <person name="Garcia-Pichel F."/>
        </authorList>
    </citation>
    <scope>NUCLEOTIDE SEQUENCE [LARGE SCALE GENOMIC DNA]</scope>
    <source>
        <strain evidence="9 10">BC008</strain>
    </source>
</reference>
<feature type="transmembrane region" description="Helical" evidence="7">
    <location>
        <begin position="412"/>
        <end position="432"/>
    </location>
</feature>
<organism evidence="9 10">
    <name type="scientific">Mastigocoleus testarum BC008</name>
    <dbReference type="NCBI Taxonomy" id="371196"/>
    <lineage>
        <taxon>Bacteria</taxon>
        <taxon>Bacillati</taxon>
        <taxon>Cyanobacteriota</taxon>
        <taxon>Cyanophyceae</taxon>
        <taxon>Nostocales</taxon>
        <taxon>Hapalosiphonaceae</taxon>
        <taxon>Mastigocoleus</taxon>
    </lineage>
</organism>
<comment type="similarity">
    <text evidence="2">Belongs to the polysaccharide synthase family.</text>
</comment>
<evidence type="ECO:0000256" key="7">
    <source>
        <dbReference type="SAM" id="Phobius"/>
    </source>
</evidence>
<evidence type="ECO:0000256" key="1">
    <source>
        <dbReference type="ARBA" id="ARBA00004651"/>
    </source>
</evidence>
<evidence type="ECO:0000313" key="8">
    <source>
        <dbReference type="EMBL" id="KST65270.1"/>
    </source>
</evidence>
<feature type="transmembrane region" description="Helical" evidence="7">
    <location>
        <begin position="326"/>
        <end position="345"/>
    </location>
</feature>
<protein>
    <submittedName>
        <fullName evidence="9">Polysaccharide biosynthesis protein</fullName>
    </submittedName>
</protein>
<feature type="transmembrane region" description="Helical" evidence="7">
    <location>
        <begin position="366"/>
        <end position="392"/>
    </location>
</feature>
<evidence type="ECO:0000256" key="4">
    <source>
        <dbReference type="ARBA" id="ARBA00022692"/>
    </source>
</evidence>
<dbReference type="AlphaFoldDB" id="A0A0V7ZWD0"/>
<feature type="transmembrane region" description="Helical" evidence="7">
    <location>
        <begin position="233"/>
        <end position="254"/>
    </location>
</feature>
<feature type="transmembrane region" description="Helical" evidence="7">
    <location>
        <begin position="146"/>
        <end position="165"/>
    </location>
</feature>
<proteinExistence type="inferred from homology"/>
<gene>
    <name evidence="9" type="ORF">BC008_02375</name>
    <name evidence="8" type="ORF">BC008_21000</name>
</gene>
<evidence type="ECO:0000256" key="2">
    <source>
        <dbReference type="ARBA" id="ARBA00007430"/>
    </source>
</evidence>
<accession>A0A0V7ZWD0</accession>
<evidence type="ECO:0000313" key="10">
    <source>
        <dbReference type="Proteomes" id="UP000053372"/>
    </source>
</evidence>
<keyword evidence="5 7" id="KW-1133">Transmembrane helix</keyword>
<keyword evidence="6 7" id="KW-0472">Membrane</keyword>
<dbReference type="OrthoDB" id="9770347at2"/>
<dbReference type="EMBL" id="LMTZ01000110">
    <property type="protein sequence ID" value="KST65270.1"/>
    <property type="molecule type" value="Genomic_DNA"/>
</dbReference>
<evidence type="ECO:0000256" key="3">
    <source>
        <dbReference type="ARBA" id="ARBA00022475"/>
    </source>
</evidence>
<feature type="transmembrane region" description="Helical" evidence="7">
    <location>
        <begin position="113"/>
        <end position="134"/>
    </location>
</feature>
<dbReference type="Pfam" id="PF13440">
    <property type="entry name" value="Polysacc_synt_3"/>
    <property type="match status" value="1"/>
</dbReference>
<evidence type="ECO:0000313" key="9">
    <source>
        <dbReference type="EMBL" id="KST68941.1"/>
    </source>
</evidence>
<keyword evidence="4 7" id="KW-0812">Transmembrane</keyword>
<dbReference type="EMBL" id="LMTZ01000041">
    <property type="protein sequence ID" value="KST68941.1"/>
    <property type="molecule type" value="Genomic_DNA"/>
</dbReference>
<keyword evidence="10" id="KW-1185">Reference proteome</keyword>
<evidence type="ECO:0000256" key="5">
    <source>
        <dbReference type="ARBA" id="ARBA00022989"/>
    </source>
</evidence>
<dbReference type="InterPro" id="IPR050833">
    <property type="entry name" value="Poly_Biosynth_Transport"/>
</dbReference>
<evidence type="ECO:0000256" key="6">
    <source>
        <dbReference type="ARBA" id="ARBA00023136"/>
    </source>
</evidence>
<comment type="subcellular location">
    <subcellularLocation>
        <location evidence="1">Cell membrane</location>
        <topology evidence="1">Multi-pass membrane protein</topology>
    </subcellularLocation>
</comment>
<feature type="transmembrane region" description="Helical" evidence="7">
    <location>
        <begin position="171"/>
        <end position="188"/>
    </location>
</feature>
<dbReference type="Proteomes" id="UP000053372">
    <property type="component" value="Unassembled WGS sequence"/>
</dbReference>
<dbReference type="PANTHER" id="PTHR30250">
    <property type="entry name" value="PST FAMILY PREDICTED COLANIC ACID TRANSPORTER"/>
    <property type="match status" value="1"/>
</dbReference>
<feature type="transmembrane region" description="Helical" evidence="7">
    <location>
        <begin position="209"/>
        <end position="227"/>
    </location>
</feature>
<keyword evidence="3" id="KW-1003">Cell membrane</keyword>
<sequence length="449" mass="50452">MTSIKKLAYKGAFWTIAGFGFSQGLRFVNNIILTRLLVPEFFGLMAVVNTLLISLELFSDVGIGQSIVSNSKGEEPEFLNTAWTIQIIRGFVLWLICLVITVPAAQFYEDERLLWLLPFVGFSSVLSGFASTNLSVLNRQLALDKLMLFDLSAQVFSMGVMLALAWYKPNIWSLAIGGVSLHLFRMVVSHQLSNKFRNRICWDKRALKEILSFGRWMFVATALMFLAEQADRLILGKLLSFQMLGVYTVAYTLAAMPREIIKKLGNRVIFPTISRHKDLPRATLRAKILYQRRKILIGFALFLAGLVSVGDLVIKGLYDDRYIQATWMMPILCTGIWFSVLFYTNSSALLAIGKPLYSAQSNFVRFLMISFGLPLAFNFVGSLGVIVVIAMSDLPLYLVNIYGLWQEKLLCIIQDIWATALFVGTLTLLILIRMYLGLGLPIQAIPGFS</sequence>
<name>A0A0V7ZWD0_9CYAN</name>